<reference evidence="1 2" key="1">
    <citation type="journal article" date="2024" name="G3 (Bethesda)">
        <title>Genome assembly of Hibiscus sabdariffa L. provides insights into metabolisms of medicinal natural products.</title>
        <authorList>
            <person name="Kim T."/>
        </authorList>
    </citation>
    <scope>NUCLEOTIDE SEQUENCE [LARGE SCALE GENOMIC DNA]</scope>
    <source>
        <strain evidence="1">TK-2024</strain>
        <tissue evidence="1">Old leaves</tissue>
    </source>
</reference>
<sequence length="87" mass="10011">MKAASILIHRLKQNWLLTSVVLEENVEPNQWPLIHVHVLIKTPYQGTHLIMQHGNSNHTIRDVENVEGLSEGNNHDWCRNQAVAMLE</sequence>
<evidence type="ECO:0000313" key="1">
    <source>
        <dbReference type="EMBL" id="KAK8990107.1"/>
    </source>
</evidence>
<organism evidence="1 2">
    <name type="scientific">Hibiscus sabdariffa</name>
    <name type="common">roselle</name>
    <dbReference type="NCBI Taxonomy" id="183260"/>
    <lineage>
        <taxon>Eukaryota</taxon>
        <taxon>Viridiplantae</taxon>
        <taxon>Streptophyta</taxon>
        <taxon>Embryophyta</taxon>
        <taxon>Tracheophyta</taxon>
        <taxon>Spermatophyta</taxon>
        <taxon>Magnoliopsida</taxon>
        <taxon>eudicotyledons</taxon>
        <taxon>Gunneridae</taxon>
        <taxon>Pentapetalae</taxon>
        <taxon>rosids</taxon>
        <taxon>malvids</taxon>
        <taxon>Malvales</taxon>
        <taxon>Malvaceae</taxon>
        <taxon>Malvoideae</taxon>
        <taxon>Hibiscus</taxon>
    </lineage>
</organism>
<dbReference type="Proteomes" id="UP001396334">
    <property type="component" value="Unassembled WGS sequence"/>
</dbReference>
<evidence type="ECO:0000313" key="2">
    <source>
        <dbReference type="Proteomes" id="UP001396334"/>
    </source>
</evidence>
<protein>
    <recommendedName>
        <fullName evidence="3">HIT domain-containing protein</fullName>
    </recommendedName>
</protein>
<accession>A0ABR2PP61</accession>
<keyword evidence="2" id="KW-1185">Reference proteome</keyword>
<dbReference type="EMBL" id="JBBPBN010000055">
    <property type="protein sequence ID" value="KAK8990107.1"/>
    <property type="molecule type" value="Genomic_DNA"/>
</dbReference>
<evidence type="ECO:0008006" key="3">
    <source>
        <dbReference type="Google" id="ProtNLM"/>
    </source>
</evidence>
<proteinExistence type="predicted"/>
<comment type="caution">
    <text evidence="1">The sequence shown here is derived from an EMBL/GenBank/DDBJ whole genome shotgun (WGS) entry which is preliminary data.</text>
</comment>
<gene>
    <name evidence="1" type="ORF">V6N11_008623</name>
</gene>
<name>A0ABR2PP61_9ROSI</name>